<feature type="region of interest" description="Disordered" evidence="1">
    <location>
        <begin position="1"/>
        <end position="22"/>
    </location>
</feature>
<accession>A0AAD6XP98</accession>
<protein>
    <submittedName>
        <fullName evidence="2">Uncharacterized protein</fullName>
    </submittedName>
</protein>
<dbReference type="AlphaFoldDB" id="A0AAD6XP98"/>
<organism evidence="2 3">
    <name type="scientific">Mycena belliarum</name>
    <dbReference type="NCBI Taxonomy" id="1033014"/>
    <lineage>
        <taxon>Eukaryota</taxon>
        <taxon>Fungi</taxon>
        <taxon>Dikarya</taxon>
        <taxon>Basidiomycota</taxon>
        <taxon>Agaricomycotina</taxon>
        <taxon>Agaricomycetes</taxon>
        <taxon>Agaricomycetidae</taxon>
        <taxon>Agaricales</taxon>
        <taxon>Marasmiineae</taxon>
        <taxon>Mycenaceae</taxon>
        <taxon>Mycena</taxon>
    </lineage>
</organism>
<feature type="region of interest" description="Disordered" evidence="1">
    <location>
        <begin position="43"/>
        <end position="64"/>
    </location>
</feature>
<dbReference type="Proteomes" id="UP001222325">
    <property type="component" value="Unassembled WGS sequence"/>
</dbReference>
<dbReference type="EMBL" id="JARJCN010000024">
    <property type="protein sequence ID" value="KAJ7089180.1"/>
    <property type="molecule type" value="Genomic_DNA"/>
</dbReference>
<proteinExistence type="predicted"/>
<name>A0AAD6XP98_9AGAR</name>
<evidence type="ECO:0000313" key="2">
    <source>
        <dbReference type="EMBL" id="KAJ7089180.1"/>
    </source>
</evidence>
<comment type="caution">
    <text evidence="2">The sequence shown here is derived from an EMBL/GenBank/DDBJ whole genome shotgun (WGS) entry which is preliminary data.</text>
</comment>
<sequence length="76" mass="8554">MSADRGGLQSKGLTHTRSDPPTFKADLLRQEHARRNVALLEARDREEDRPVRVPASTAPPLTMPLLRGVTLSPRRW</sequence>
<evidence type="ECO:0000313" key="3">
    <source>
        <dbReference type="Proteomes" id="UP001222325"/>
    </source>
</evidence>
<keyword evidence="3" id="KW-1185">Reference proteome</keyword>
<reference evidence="2" key="1">
    <citation type="submission" date="2023-03" db="EMBL/GenBank/DDBJ databases">
        <title>Massive genome expansion in bonnet fungi (Mycena s.s.) driven by repeated elements and novel gene families across ecological guilds.</title>
        <authorList>
            <consortium name="Lawrence Berkeley National Laboratory"/>
            <person name="Harder C.B."/>
            <person name="Miyauchi S."/>
            <person name="Viragh M."/>
            <person name="Kuo A."/>
            <person name="Thoen E."/>
            <person name="Andreopoulos B."/>
            <person name="Lu D."/>
            <person name="Skrede I."/>
            <person name="Drula E."/>
            <person name="Henrissat B."/>
            <person name="Morin E."/>
            <person name="Kohler A."/>
            <person name="Barry K."/>
            <person name="LaButti K."/>
            <person name="Morin E."/>
            <person name="Salamov A."/>
            <person name="Lipzen A."/>
            <person name="Mereny Z."/>
            <person name="Hegedus B."/>
            <person name="Baldrian P."/>
            <person name="Stursova M."/>
            <person name="Weitz H."/>
            <person name="Taylor A."/>
            <person name="Grigoriev I.V."/>
            <person name="Nagy L.G."/>
            <person name="Martin F."/>
            <person name="Kauserud H."/>
        </authorList>
    </citation>
    <scope>NUCLEOTIDE SEQUENCE</scope>
    <source>
        <strain evidence="2">CBHHK173m</strain>
    </source>
</reference>
<gene>
    <name evidence="2" type="ORF">B0H15DRAFT_1022124</name>
</gene>
<evidence type="ECO:0000256" key="1">
    <source>
        <dbReference type="SAM" id="MobiDB-lite"/>
    </source>
</evidence>